<name>A0A1N7IW83_9CORY</name>
<reference evidence="2" key="1">
    <citation type="submission" date="2017-01" db="EMBL/GenBank/DDBJ databases">
        <authorList>
            <person name="Varghese N."/>
            <person name="Submissions S."/>
        </authorList>
    </citation>
    <scope>NUCLEOTIDE SEQUENCE [LARGE SCALE GENOMIC DNA]</scope>
    <source>
        <strain evidence="2">DSM 44531</strain>
    </source>
</reference>
<gene>
    <name evidence="1" type="ORF">SAMN05444817_102180</name>
</gene>
<dbReference type="EMBL" id="FTOF01000002">
    <property type="protein sequence ID" value="SIS41251.1"/>
    <property type="molecule type" value="Genomic_DNA"/>
</dbReference>
<accession>A0A1N7IW83</accession>
<dbReference type="RefSeq" id="WP_076598510.1">
    <property type="nucleotide sequence ID" value="NZ_FTOF01000002.1"/>
</dbReference>
<evidence type="ECO:0000313" key="2">
    <source>
        <dbReference type="Proteomes" id="UP000186292"/>
    </source>
</evidence>
<sequence>MGGETCTRRLTPPGTGSIPVFVILYGEANEGDMKELADVTGGAVFDAINDDLSDAFKEIRGYQ</sequence>
<dbReference type="STRING" id="1161099.SAMN05444817_102180"/>
<dbReference type="Proteomes" id="UP000186292">
    <property type="component" value="Unassembled WGS sequence"/>
</dbReference>
<keyword evidence="2" id="KW-1185">Reference proteome</keyword>
<organism evidence="1 2">
    <name type="scientific">Corynebacterium appendicis CIP 107643</name>
    <dbReference type="NCBI Taxonomy" id="1161099"/>
    <lineage>
        <taxon>Bacteria</taxon>
        <taxon>Bacillati</taxon>
        <taxon>Actinomycetota</taxon>
        <taxon>Actinomycetes</taxon>
        <taxon>Mycobacteriales</taxon>
        <taxon>Corynebacteriaceae</taxon>
        <taxon>Corynebacterium</taxon>
    </lineage>
</organism>
<dbReference type="AlphaFoldDB" id="A0A1N7IW83"/>
<evidence type="ECO:0000313" key="1">
    <source>
        <dbReference type="EMBL" id="SIS41251.1"/>
    </source>
</evidence>
<proteinExistence type="predicted"/>
<dbReference type="OrthoDB" id="3170630at2"/>
<protein>
    <submittedName>
        <fullName evidence="1">Ca-activated chloride channel family protein</fullName>
    </submittedName>
</protein>